<dbReference type="PANTHER" id="PTHR47331:SF5">
    <property type="entry name" value="RIBONUCLEASE H"/>
    <property type="match status" value="1"/>
</dbReference>
<reference evidence="2 3" key="1">
    <citation type="submission" date="2024-04" db="EMBL/GenBank/DDBJ databases">
        <authorList>
            <person name="Waldvogel A.-M."/>
            <person name="Schoenle A."/>
        </authorList>
    </citation>
    <scope>NUCLEOTIDE SEQUENCE [LARGE SCALE GENOMIC DNA]</scope>
</reference>
<feature type="region of interest" description="Disordered" evidence="1">
    <location>
        <begin position="176"/>
        <end position="256"/>
    </location>
</feature>
<dbReference type="Proteomes" id="UP001497482">
    <property type="component" value="Chromosome 1"/>
</dbReference>
<proteinExistence type="predicted"/>
<organism evidence="2 3">
    <name type="scientific">Knipowitschia caucasica</name>
    <name type="common">Caucasian dwarf goby</name>
    <name type="synonym">Pomatoschistus caucasicus</name>
    <dbReference type="NCBI Taxonomy" id="637954"/>
    <lineage>
        <taxon>Eukaryota</taxon>
        <taxon>Metazoa</taxon>
        <taxon>Chordata</taxon>
        <taxon>Craniata</taxon>
        <taxon>Vertebrata</taxon>
        <taxon>Euteleostomi</taxon>
        <taxon>Actinopterygii</taxon>
        <taxon>Neopterygii</taxon>
        <taxon>Teleostei</taxon>
        <taxon>Neoteleostei</taxon>
        <taxon>Acanthomorphata</taxon>
        <taxon>Gobiaria</taxon>
        <taxon>Gobiiformes</taxon>
        <taxon>Gobioidei</taxon>
        <taxon>Gobiidae</taxon>
        <taxon>Gobiinae</taxon>
        <taxon>Knipowitschia</taxon>
    </lineage>
</organism>
<feature type="region of interest" description="Disordered" evidence="1">
    <location>
        <begin position="1"/>
        <end position="98"/>
    </location>
</feature>
<feature type="compositionally biased region" description="Polar residues" evidence="1">
    <location>
        <begin position="85"/>
        <end position="94"/>
    </location>
</feature>
<dbReference type="AlphaFoldDB" id="A0AAV2IX75"/>
<accession>A0AAV2IX75</accession>
<protein>
    <submittedName>
        <fullName evidence="2">Uncharacterized protein</fullName>
    </submittedName>
</protein>
<evidence type="ECO:0000256" key="1">
    <source>
        <dbReference type="SAM" id="MobiDB-lite"/>
    </source>
</evidence>
<evidence type="ECO:0000313" key="3">
    <source>
        <dbReference type="Proteomes" id="UP001497482"/>
    </source>
</evidence>
<gene>
    <name evidence="2" type="ORF">KC01_LOCUS2257</name>
</gene>
<feature type="compositionally biased region" description="Pro residues" evidence="1">
    <location>
        <begin position="202"/>
        <end position="212"/>
    </location>
</feature>
<dbReference type="EMBL" id="OZ035823">
    <property type="protein sequence ID" value="CAL1569893.1"/>
    <property type="molecule type" value="Genomic_DNA"/>
</dbReference>
<dbReference type="PANTHER" id="PTHR47331">
    <property type="entry name" value="PHD-TYPE DOMAIN-CONTAINING PROTEIN"/>
    <property type="match status" value="1"/>
</dbReference>
<keyword evidence="3" id="KW-1185">Reference proteome</keyword>
<sequence length="739" mass="82640">MDPGDSMYQSVRPKRQARPPPWLQDYEVGYEPDQPIDAAPYRREPSPPLARSFDGDAAHTETPQLAPSRFRRTSREWDHQPSPVPFTSYSSPYHEQSHHMEIRAVQEENAKLLQSQQLFQSGLHELTKARTEMKELIEAARLLKTEMLNSRPVYSPVKPLRHPSSAAPVTYLPPQAEYQGDCEWPDPPPWPEPEDSYQPHDPAWPPPPPPHPYLTTKPSWNLQPAVRTPPLSQPLTRTAPPRVAEPLYRGPQPTIPKFINPDPSEFARLRIALENLLPANTTELFRYQILVDHLRLEEARLIADAYLNSSTPYTDTMAALHEKFGQPHQLALRKIASVLEAPEVRRGDTAAFQKFSLQIQSLVGLLQTLGPEGDVELNCGSHVARLLEWLRHESWCQGFDSQVTIKTGREKLWPRSDSRAPKQTVSVFHGAEEPVQTAKTSHGKVKNKAYCAFCEGNDHHLSQCSDLAKLSKEQLKEWIQVNKRCWRCARAHLAAQCTLKKPCSLCNGKHLQALHEINIRTENPAVTKQENRLTSSASNALYLDRSGTGNRALLKIAPILVHYGGCTINSFAILDDGSERSMLLPAAAKALGMKGTPEDLPLRTTSDTWPETPSTQPQEDTTEFRKSVFCALAVTAGTVQEVYKSWQELIEAKASSTCGQAPTADEYQQAETAALLQMQQESFPEDQRGQVSSALPQGRTIHFTTSNTATSSVRNFSQGLEITIAGLAQFQVLSSLTRC</sequence>
<name>A0AAV2IX75_KNICA</name>
<evidence type="ECO:0000313" key="2">
    <source>
        <dbReference type="EMBL" id="CAL1569893.1"/>
    </source>
</evidence>